<dbReference type="GO" id="GO:0005737">
    <property type="term" value="C:cytoplasm"/>
    <property type="evidence" value="ECO:0007669"/>
    <property type="project" value="TreeGrafter"/>
</dbReference>
<keyword evidence="4 8" id="KW-0238">DNA-binding</keyword>
<dbReference type="GO" id="GO:0019897">
    <property type="term" value="C:extrinsic component of plasma membrane"/>
    <property type="evidence" value="ECO:0007669"/>
    <property type="project" value="UniProtKB-UniRule"/>
</dbReference>
<dbReference type="NCBIfam" id="TIGR01063">
    <property type="entry name" value="gyrA"/>
    <property type="match status" value="1"/>
</dbReference>
<evidence type="ECO:0000256" key="8">
    <source>
        <dbReference type="HAMAP-Rule" id="MF_00937"/>
    </source>
</evidence>
<evidence type="ECO:0000256" key="1">
    <source>
        <dbReference type="ARBA" id="ARBA00000185"/>
    </source>
</evidence>
<proteinExistence type="inferred from homology"/>
<dbReference type="FunFam" id="3.30.1360.40:FF:000002">
    <property type="entry name" value="DNA gyrase subunit A"/>
    <property type="match status" value="1"/>
</dbReference>
<dbReference type="GO" id="GO:0007059">
    <property type="term" value="P:chromosome segregation"/>
    <property type="evidence" value="ECO:0007669"/>
    <property type="project" value="UniProtKB-UniRule"/>
</dbReference>
<dbReference type="GO" id="GO:0009330">
    <property type="term" value="C:DNA topoisomerase type II (double strand cut, ATP-hydrolyzing) complex"/>
    <property type="evidence" value="ECO:0007669"/>
    <property type="project" value="TreeGrafter"/>
</dbReference>
<comment type="catalytic activity">
    <reaction evidence="1 8 9">
        <text>ATP-dependent breakage, passage and rejoining of double-stranded DNA.</text>
        <dbReference type="EC" id="5.6.2.2"/>
    </reaction>
</comment>
<dbReference type="InterPro" id="IPR013760">
    <property type="entry name" value="Topo_IIA-like_dom_sf"/>
</dbReference>
<dbReference type="Gene3D" id="1.10.268.10">
    <property type="entry name" value="Topoisomerase, domain 3"/>
    <property type="match status" value="1"/>
</dbReference>
<dbReference type="PANTHER" id="PTHR43493">
    <property type="entry name" value="DNA GYRASE/TOPOISOMERASE SUBUNIT A"/>
    <property type="match status" value="1"/>
</dbReference>
<dbReference type="GO" id="GO:0005524">
    <property type="term" value="F:ATP binding"/>
    <property type="evidence" value="ECO:0007669"/>
    <property type="project" value="InterPro"/>
</dbReference>
<dbReference type="EMBL" id="WMEQ01000003">
    <property type="protein sequence ID" value="MYL33292.1"/>
    <property type="molecule type" value="Genomic_DNA"/>
</dbReference>
<dbReference type="InterPro" id="IPR002205">
    <property type="entry name" value="Topo_IIA_dom_A"/>
</dbReference>
<evidence type="ECO:0000256" key="7">
    <source>
        <dbReference type="ARBA" id="ARBA00063644"/>
    </source>
</evidence>
<comment type="caution">
    <text evidence="12">The sequence shown here is derived from an EMBL/GenBank/DDBJ whole genome shotgun (WGS) entry which is preliminary data.</text>
</comment>
<dbReference type="FunFam" id="1.10.268.10:FF:000001">
    <property type="entry name" value="DNA gyrase subunit A"/>
    <property type="match status" value="1"/>
</dbReference>
<dbReference type="HAMAP" id="MF_00937">
    <property type="entry name" value="ParC_type2"/>
    <property type="match status" value="1"/>
</dbReference>
<reference evidence="12 13" key="1">
    <citation type="submission" date="2019-11" db="EMBL/GenBank/DDBJ databases">
        <title>Genome sequences of 17 halophilic strains isolated from different environments.</title>
        <authorList>
            <person name="Furrow R.E."/>
        </authorList>
    </citation>
    <scope>NUCLEOTIDE SEQUENCE [LARGE SCALE GENOMIC DNA]</scope>
    <source>
        <strain evidence="12 13">22514_16_FS</strain>
    </source>
</reference>
<evidence type="ECO:0000256" key="3">
    <source>
        <dbReference type="ARBA" id="ARBA00023029"/>
    </source>
</evidence>
<keyword evidence="3 8" id="KW-0799">Topoisomerase</keyword>
<name>A0A6I4ZZK0_9BACI</name>
<organism evidence="12 13">
    <name type="scientific">Pontibacillus yanchengensis</name>
    <dbReference type="NCBI Taxonomy" id="462910"/>
    <lineage>
        <taxon>Bacteria</taxon>
        <taxon>Bacillati</taxon>
        <taxon>Bacillota</taxon>
        <taxon>Bacilli</taxon>
        <taxon>Bacillales</taxon>
        <taxon>Bacillaceae</taxon>
        <taxon>Pontibacillus</taxon>
    </lineage>
</organism>
<dbReference type="RefSeq" id="WP_160846701.1">
    <property type="nucleotide sequence ID" value="NZ_WMEQ01000003.1"/>
</dbReference>
<feature type="active site" description="O-(5'-phospho-DNA)-tyrosine intermediate" evidence="8 9">
    <location>
        <position position="121"/>
    </location>
</feature>
<dbReference type="Gene3D" id="3.30.1360.40">
    <property type="match status" value="1"/>
</dbReference>
<evidence type="ECO:0000256" key="9">
    <source>
        <dbReference type="PROSITE-ProRule" id="PRU01384"/>
    </source>
</evidence>
<feature type="domain" description="Topo IIA-type catalytic" evidence="11">
    <location>
        <begin position="33"/>
        <end position="499"/>
    </location>
</feature>
<feature type="site" description="Interaction with DNA" evidence="8">
    <location>
        <position position="41"/>
    </location>
</feature>
<dbReference type="InterPro" id="IPR035516">
    <property type="entry name" value="Gyrase/topoIV_suA_C"/>
</dbReference>
<dbReference type="GO" id="GO:0003677">
    <property type="term" value="F:DNA binding"/>
    <property type="evidence" value="ECO:0007669"/>
    <property type="project" value="UniProtKB-UniRule"/>
</dbReference>
<feature type="coiled-coil region" evidence="10">
    <location>
        <begin position="428"/>
        <end position="502"/>
    </location>
</feature>
<dbReference type="GO" id="GO:0005694">
    <property type="term" value="C:chromosome"/>
    <property type="evidence" value="ECO:0007669"/>
    <property type="project" value="InterPro"/>
</dbReference>
<feature type="site" description="Interaction with DNA" evidence="8">
    <location>
        <position position="79"/>
    </location>
</feature>
<accession>A0A6I4ZZK0</accession>
<keyword evidence="5 8" id="KW-0472">Membrane</keyword>
<comment type="function">
    <text evidence="8">Topoisomerase IV is essential for chromosome segregation. It relaxes supercoiled DNA. Performs the decatenation events required during the replication of a circular DNA molecule.</text>
</comment>
<protein>
    <recommendedName>
        <fullName evidence="8">DNA topoisomerase 4 subunit A</fullName>
        <ecNumber evidence="8">5.6.2.2</ecNumber>
    </recommendedName>
    <alternativeName>
        <fullName evidence="8">Topoisomerase IV subunit A</fullName>
    </alternativeName>
</protein>
<dbReference type="GO" id="GO:0034335">
    <property type="term" value="F:DNA negative supercoiling activity"/>
    <property type="evidence" value="ECO:0007669"/>
    <property type="project" value="UniProtKB-ARBA"/>
</dbReference>
<keyword evidence="10" id="KW-0175">Coiled coil</keyword>
<dbReference type="NCBIfam" id="TIGR01061">
    <property type="entry name" value="parC_Gpos"/>
    <property type="match status" value="1"/>
</dbReference>
<dbReference type="Pfam" id="PF03989">
    <property type="entry name" value="DNA_gyraseA_C"/>
    <property type="match status" value="5"/>
</dbReference>
<evidence type="ECO:0000256" key="5">
    <source>
        <dbReference type="ARBA" id="ARBA00023136"/>
    </source>
</evidence>
<sequence>MAETEKYMDLPLEEVLGDRFGRYSKYIIQDRALPDARDGLKPVQRRILYAMQHERNTHDKPYRKAAKTVGTVIGNYHPHGDTSVYDAMVRLSQDWKVRNALVEMHGNNGSVDGDPPAAMRYTEARLSSIASELLRDIDKDTVDFIPNFDDTIEEPVVLPAKFPNLLVNGSTGISAGYATDIPPHNLNEVIDAVMMKIDRPEVTIDEIMSVMKGPDFPTGGIIQGVDGIKQAYETGKGKVVVRGRAVIEALRGNREQIVIDEIPYDVNKATLVKKMDELRLDKKVEGIAEVRDETDRTGLRVVVELKKDADSKGILNYLYKNTDLQISYHFNMVAIHNKTPKLLNLQSVLDSYIAHQKEVVTRQSQYDLQKAKDRSHILEGLMKAISILDEVIATIRASQDKQDAKQQLIKQYEFTEAQSEAIVNLQLYRLTNTDITSLEEEAEELKKRIAELETILSDEKKLLRVIKNDLKSMKKKYATERVTAIEEEVEDLQINLEVMVASEDVLVSITNEGYIKRTSLRSYGASNGGDFAMKDGDHLLGLFEINTTDTLLLFTNKGNYLFIPVHQLPDIRWKDLGQHLANIISIEKDERIIKAVPIRNFKEEKFLLFVTRNGMIKRSELSLYQAQRYSKPLVAINLKDDDEVVDVHVTDGHYEVFLASNNGYGLWYHETEVKPIGQRAAGVKAMQLKEDEYIVNGKVFSDLTNPSVVLITQRGAVKRMRLKEFEQTTRAKRGVVMLRELKRNPHRIVALELVDDREALQLKTSRGEIKEIIPYELKTSDRYSNGSFVVDVDRTGEVIDVWREATYQKVFDVQDTETGSSN</sequence>
<dbReference type="InterPro" id="IPR013758">
    <property type="entry name" value="Topo_IIA_A/C_ab"/>
</dbReference>
<dbReference type="SMART" id="SM00434">
    <property type="entry name" value="TOP4c"/>
    <property type="match status" value="1"/>
</dbReference>
<dbReference type="Gene3D" id="2.120.10.90">
    <property type="entry name" value="DNA gyrase/topoisomerase IV, subunit A, C-terminal"/>
    <property type="match status" value="1"/>
</dbReference>
<feature type="site" description="Transition state stabilizer" evidence="8">
    <location>
        <position position="120"/>
    </location>
</feature>
<comment type="subcellular location">
    <subcellularLocation>
        <location evidence="8">Cell membrane</location>
        <topology evidence="8">Peripheral membrane protein</topology>
    </subcellularLocation>
</comment>
<dbReference type="OrthoDB" id="9806486at2"/>
<dbReference type="InterPro" id="IPR006691">
    <property type="entry name" value="GyrA/parC_rep"/>
</dbReference>
<evidence type="ECO:0000259" key="11">
    <source>
        <dbReference type="PROSITE" id="PS52040"/>
    </source>
</evidence>
<comment type="similarity">
    <text evidence="8">Belongs to the type II topoisomerase GyrA/ParC subunit family. ParC type 2 subfamily.</text>
</comment>
<evidence type="ECO:0000256" key="4">
    <source>
        <dbReference type="ARBA" id="ARBA00023125"/>
    </source>
</evidence>
<comment type="subunit">
    <text evidence="7 8">Heterotetramer composed of ParC and ParE.</text>
</comment>
<dbReference type="InterPro" id="IPR050220">
    <property type="entry name" value="Type_II_DNA_Topoisomerases"/>
</dbReference>
<dbReference type="NCBIfam" id="NF004044">
    <property type="entry name" value="PRK05561.1"/>
    <property type="match status" value="1"/>
</dbReference>
<dbReference type="CDD" id="cd00187">
    <property type="entry name" value="TOP4c"/>
    <property type="match status" value="1"/>
</dbReference>
<dbReference type="AlphaFoldDB" id="A0A6I4ZZK0"/>
<dbReference type="EC" id="5.6.2.2" evidence="8"/>
<feature type="site" description="Interaction with DNA" evidence="8">
    <location>
        <position position="96"/>
    </location>
</feature>
<gene>
    <name evidence="8 12" type="primary">parC</name>
    <name evidence="12" type="ORF">GLW05_06720</name>
</gene>
<dbReference type="FunFam" id="3.90.199.10:FF:000001">
    <property type="entry name" value="DNA gyrase subunit A"/>
    <property type="match status" value="1"/>
</dbReference>
<dbReference type="NCBIfam" id="NF004043">
    <property type="entry name" value="PRK05560.1"/>
    <property type="match status" value="1"/>
</dbReference>
<evidence type="ECO:0000313" key="12">
    <source>
        <dbReference type="EMBL" id="MYL33292.1"/>
    </source>
</evidence>
<dbReference type="PANTHER" id="PTHR43493:SF9">
    <property type="entry name" value="DNA TOPOISOMERASE 4 SUBUNIT A"/>
    <property type="match status" value="1"/>
</dbReference>
<dbReference type="InterPro" id="IPR013757">
    <property type="entry name" value="Topo_IIA_A_a_sf"/>
</dbReference>
<evidence type="ECO:0000256" key="10">
    <source>
        <dbReference type="SAM" id="Coils"/>
    </source>
</evidence>
<dbReference type="Proteomes" id="UP000468638">
    <property type="component" value="Unassembled WGS sequence"/>
</dbReference>
<dbReference type="FunFam" id="2.120.10.90:FF:000005">
    <property type="entry name" value="DNA topoisomerase 4 subunit A"/>
    <property type="match status" value="1"/>
</dbReference>
<evidence type="ECO:0000256" key="2">
    <source>
        <dbReference type="ARBA" id="ARBA00022475"/>
    </source>
</evidence>
<dbReference type="Gene3D" id="3.90.199.10">
    <property type="entry name" value="Topoisomerase II, domain 5"/>
    <property type="match status" value="1"/>
</dbReference>
<dbReference type="PROSITE" id="PS52040">
    <property type="entry name" value="TOPO_IIA"/>
    <property type="match status" value="1"/>
</dbReference>
<feature type="site" description="Interaction with DNA" evidence="8">
    <location>
        <position position="90"/>
    </location>
</feature>
<feature type="site" description="Interaction with DNA" evidence="8">
    <location>
        <position position="77"/>
    </location>
</feature>
<dbReference type="GO" id="GO:0006265">
    <property type="term" value="P:DNA topological change"/>
    <property type="evidence" value="ECO:0007669"/>
    <property type="project" value="UniProtKB-UniRule"/>
</dbReference>
<keyword evidence="6 8" id="KW-0413">Isomerase</keyword>
<dbReference type="SUPFAM" id="SSF101904">
    <property type="entry name" value="GyrA/ParC C-terminal domain-like"/>
    <property type="match status" value="1"/>
</dbReference>
<dbReference type="Pfam" id="PF00521">
    <property type="entry name" value="DNA_topoisoIV"/>
    <property type="match status" value="1"/>
</dbReference>
<evidence type="ECO:0000313" key="13">
    <source>
        <dbReference type="Proteomes" id="UP000468638"/>
    </source>
</evidence>
<dbReference type="SUPFAM" id="SSF56719">
    <property type="entry name" value="Type II DNA topoisomerase"/>
    <property type="match status" value="1"/>
</dbReference>
<evidence type="ECO:0000256" key="6">
    <source>
        <dbReference type="ARBA" id="ARBA00023235"/>
    </source>
</evidence>
<dbReference type="InterPro" id="IPR005741">
    <property type="entry name" value="TopoIV_A_Gpos"/>
</dbReference>
<keyword evidence="2 8" id="KW-1003">Cell membrane</keyword>